<name>A0ABS4DVD6_9HYPH</name>
<dbReference type="RefSeq" id="WP_209942904.1">
    <property type="nucleotide sequence ID" value="NZ_JAGGJU010000002.1"/>
</dbReference>
<dbReference type="Proteomes" id="UP000759443">
    <property type="component" value="Unassembled WGS sequence"/>
</dbReference>
<gene>
    <name evidence="3" type="ORF">J2Z17_001089</name>
</gene>
<evidence type="ECO:0000313" key="3">
    <source>
        <dbReference type="EMBL" id="MBP1849668.1"/>
    </source>
</evidence>
<organism evidence="3 4">
    <name type="scientific">Rhizobium halophytocola</name>
    <dbReference type="NCBI Taxonomy" id="735519"/>
    <lineage>
        <taxon>Bacteria</taxon>
        <taxon>Pseudomonadati</taxon>
        <taxon>Pseudomonadota</taxon>
        <taxon>Alphaproteobacteria</taxon>
        <taxon>Hyphomicrobiales</taxon>
        <taxon>Rhizobiaceae</taxon>
        <taxon>Rhizobium/Agrobacterium group</taxon>
        <taxon>Rhizobium</taxon>
    </lineage>
</organism>
<comment type="caution">
    <text evidence="3">The sequence shown here is derived from an EMBL/GenBank/DDBJ whole genome shotgun (WGS) entry which is preliminary data.</text>
</comment>
<sequence>MRKPPEKPSDEADRHQIAMAKKEGAAYHASLKYMAEEVADSGGMKRAGDYIVAYAQERAEGMYMLKSEGELVWDAPTDENCHLEVSVSDAGDERFIPYLAIEATLTPEDGKPVGPFEVPFVWHPGLYHYGCNIKVPGDGKYRLDIKIKPPTFMRHDEVNGKRYAKTVEVRFDAIDIKTGQE</sequence>
<dbReference type="InterPro" id="IPR018470">
    <property type="entry name" value="Metal-bd_Tp34-typ"/>
</dbReference>
<keyword evidence="4" id="KW-1185">Reference proteome</keyword>
<dbReference type="Gene3D" id="2.60.40.2480">
    <property type="entry name" value="Periplasmic metal-binding protein Tp34-type"/>
    <property type="match status" value="1"/>
</dbReference>
<comment type="similarity">
    <text evidence="1">Belongs to the UPF0423 family.</text>
</comment>
<proteinExistence type="inferred from homology"/>
<protein>
    <submittedName>
        <fullName evidence="3">Uncharacterized protein involved in high-affinity Fe2+ transport</fullName>
    </submittedName>
</protein>
<evidence type="ECO:0000256" key="2">
    <source>
        <dbReference type="ARBA" id="ARBA00022729"/>
    </source>
</evidence>
<accession>A0ABS4DVD6</accession>
<keyword evidence="2" id="KW-0732">Signal</keyword>
<evidence type="ECO:0000256" key="1">
    <source>
        <dbReference type="ARBA" id="ARBA00010013"/>
    </source>
</evidence>
<reference evidence="3 4" key="1">
    <citation type="submission" date="2021-03" db="EMBL/GenBank/DDBJ databases">
        <title>Genomic Encyclopedia of Type Strains, Phase IV (KMG-IV): sequencing the most valuable type-strain genomes for metagenomic binning, comparative biology and taxonomic classification.</title>
        <authorList>
            <person name="Goeker M."/>
        </authorList>
    </citation>
    <scope>NUCLEOTIDE SEQUENCE [LARGE SCALE GENOMIC DNA]</scope>
    <source>
        <strain evidence="3 4">DSM 21600</strain>
    </source>
</reference>
<dbReference type="EMBL" id="JAGGJU010000002">
    <property type="protein sequence ID" value="MBP1849668.1"/>
    <property type="molecule type" value="Genomic_DNA"/>
</dbReference>
<dbReference type="InterPro" id="IPR038482">
    <property type="entry name" value="Tp34-type_sf"/>
</dbReference>
<evidence type="ECO:0000313" key="4">
    <source>
        <dbReference type="Proteomes" id="UP000759443"/>
    </source>
</evidence>
<dbReference type="Pfam" id="PF10634">
    <property type="entry name" value="Iron_transport"/>
    <property type="match status" value="1"/>
</dbReference>